<dbReference type="PROSITE" id="PS51375">
    <property type="entry name" value="PPR"/>
    <property type="match status" value="5"/>
</dbReference>
<dbReference type="Pfam" id="PF01535">
    <property type="entry name" value="PPR"/>
    <property type="match status" value="5"/>
</dbReference>
<evidence type="ECO:0000313" key="4">
    <source>
        <dbReference type="EMBL" id="OVA06952.1"/>
    </source>
</evidence>
<evidence type="ECO:0000313" key="5">
    <source>
        <dbReference type="Proteomes" id="UP000195402"/>
    </source>
</evidence>
<keyword evidence="5" id="KW-1185">Reference proteome</keyword>
<organism evidence="4 5">
    <name type="scientific">Macleaya cordata</name>
    <name type="common">Five-seeded plume-poppy</name>
    <name type="synonym">Bocconia cordata</name>
    <dbReference type="NCBI Taxonomy" id="56857"/>
    <lineage>
        <taxon>Eukaryota</taxon>
        <taxon>Viridiplantae</taxon>
        <taxon>Streptophyta</taxon>
        <taxon>Embryophyta</taxon>
        <taxon>Tracheophyta</taxon>
        <taxon>Spermatophyta</taxon>
        <taxon>Magnoliopsida</taxon>
        <taxon>Ranunculales</taxon>
        <taxon>Papaveraceae</taxon>
        <taxon>Papaveroideae</taxon>
        <taxon>Macleaya</taxon>
    </lineage>
</organism>
<dbReference type="InterPro" id="IPR046849">
    <property type="entry name" value="E2_motif"/>
</dbReference>
<dbReference type="InterPro" id="IPR046960">
    <property type="entry name" value="PPR_At4g14850-like_plant"/>
</dbReference>
<dbReference type="Pfam" id="PF20431">
    <property type="entry name" value="E_motif"/>
    <property type="match status" value="1"/>
</dbReference>
<reference evidence="4 5" key="1">
    <citation type="journal article" date="2017" name="Mol. Plant">
        <title>The Genome of Medicinal Plant Macleaya cordata Provides New Insights into Benzylisoquinoline Alkaloids Metabolism.</title>
        <authorList>
            <person name="Liu X."/>
            <person name="Liu Y."/>
            <person name="Huang P."/>
            <person name="Ma Y."/>
            <person name="Qing Z."/>
            <person name="Tang Q."/>
            <person name="Cao H."/>
            <person name="Cheng P."/>
            <person name="Zheng Y."/>
            <person name="Yuan Z."/>
            <person name="Zhou Y."/>
            <person name="Liu J."/>
            <person name="Tang Z."/>
            <person name="Zhuo Y."/>
            <person name="Zhang Y."/>
            <person name="Yu L."/>
            <person name="Huang J."/>
            <person name="Yang P."/>
            <person name="Peng Q."/>
            <person name="Zhang J."/>
            <person name="Jiang W."/>
            <person name="Zhang Z."/>
            <person name="Lin K."/>
            <person name="Ro D.K."/>
            <person name="Chen X."/>
            <person name="Xiong X."/>
            <person name="Shang Y."/>
            <person name="Huang S."/>
            <person name="Zeng J."/>
        </authorList>
    </citation>
    <scope>NUCLEOTIDE SEQUENCE [LARGE SCALE GENOMIC DNA]</scope>
    <source>
        <strain evidence="5">cv. BLH2017</strain>
        <tissue evidence="4">Root</tissue>
    </source>
</reference>
<proteinExistence type="inferred from homology"/>
<feature type="repeat" description="PPR" evidence="3">
    <location>
        <begin position="322"/>
        <end position="356"/>
    </location>
</feature>
<dbReference type="PANTHER" id="PTHR47926:SF436">
    <property type="entry name" value="PENTATRICOPEPTIDE REPEAT-CONTAINING PROTEIN ELI1, CHLOROPLASTIC-LIKE ISOFORM X2"/>
    <property type="match status" value="1"/>
</dbReference>
<dbReference type="InterPro" id="IPR011990">
    <property type="entry name" value="TPR-like_helical_dom_sf"/>
</dbReference>
<dbReference type="FunFam" id="1.25.40.10:FF:000690">
    <property type="entry name" value="Pentatricopeptide repeat-containing protein"/>
    <property type="match status" value="1"/>
</dbReference>
<feature type="repeat" description="PPR" evidence="3">
    <location>
        <begin position="159"/>
        <end position="193"/>
    </location>
</feature>
<dbReference type="AlphaFoldDB" id="A0A200Q941"/>
<dbReference type="Proteomes" id="UP000195402">
    <property type="component" value="Unassembled WGS sequence"/>
</dbReference>
<name>A0A200Q941_MACCD</name>
<dbReference type="InterPro" id="IPR002885">
    <property type="entry name" value="PPR_rpt"/>
</dbReference>
<comment type="similarity">
    <text evidence="1">Belongs to the PPR family. PCMP-H subfamily.</text>
</comment>
<dbReference type="GO" id="GO:0003729">
    <property type="term" value="F:mRNA binding"/>
    <property type="evidence" value="ECO:0007669"/>
    <property type="project" value="UniProtKB-ARBA"/>
</dbReference>
<comment type="caution">
    <text evidence="4">The sequence shown here is derived from an EMBL/GenBank/DDBJ whole genome shotgun (WGS) entry which is preliminary data.</text>
</comment>
<feature type="repeat" description="PPR" evidence="3">
    <location>
        <begin position="422"/>
        <end position="456"/>
    </location>
</feature>
<evidence type="ECO:0000256" key="3">
    <source>
        <dbReference type="PROSITE-ProRule" id="PRU00708"/>
    </source>
</evidence>
<evidence type="ECO:0000256" key="1">
    <source>
        <dbReference type="ARBA" id="ARBA00006643"/>
    </source>
</evidence>
<sequence length="638" mass="71618">MENCSDMKEFMKFHCQVITNGLANETVFLSTLLSFAAISMAGDLGYARSMFDRIDSPNIFMFNTMIRGYAWSSTPQEALSIYIQMLRSGLSPNVYTFPFLNKACSRIINTRDGETIHGSIIKLGHVSDVYVSNSLMHMYESFGFSEAVMKLFREIPEPDVISWNVVIGAFAQSGRLNEALIAFSEMCFCGVEPNSVTVLGLLSACCVSGDLYLGMLIHLYIVKNDLLITTNLGNGLLDMYTKFRDMDSARKLFRRMPVKTIFSWTSMIDGLVRDGDVENAYVLFNQMPERDITSWNAMLNGFIMAGDMNSADQHFKAMPEKDLVSWNSMIVGYAQNKKFAKSLELYREMHTSGEIPDRITVVSVLSVCGFMGALDHGEMTHCYMEKQNLTGEEVEVALMDMYCKSGAPEKALTIFHGILDKSVLAWTAMIVGLAMNGFSRDALEFFSEMQNVGIRPNEITFIGLLCACSYAGLVEEGRRFFSAMNDVYNIQPRSEHYGCMVDILCRAGLLKEAETFIQNMPIEPDVGVWGALLGACKMHGEVQMGERIAKILTGMDPYHSGRYVALSNMYAAEKRWLDVEKVRKTMKTHGVQKMPGFSLIELQGEMHQFLAGDTSHPNTQEIYFILEEITKRLKDAGQ</sequence>
<dbReference type="InParanoid" id="A0A200Q941"/>
<dbReference type="Gene3D" id="1.25.40.10">
    <property type="entry name" value="Tetratricopeptide repeat domain"/>
    <property type="match status" value="5"/>
</dbReference>
<accession>A0A200Q941</accession>
<keyword evidence="2" id="KW-0677">Repeat</keyword>
<feature type="repeat" description="PPR" evidence="3">
    <location>
        <begin position="58"/>
        <end position="92"/>
    </location>
</feature>
<protein>
    <submittedName>
        <fullName evidence="4">Pentatricopeptide repeat</fullName>
    </submittedName>
</protein>
<dbReference type="OrthoDB" id="330671at2759"/>
<feature type="repeat" description="PPR" evidence="3">
    <location>
        <begin position="260"/>
        <end position="294"/>
    </location>
</feature>
<dbReference type="GO" id="GO:0009451">
    <property type="term" value="P:RNA modification"/>
    <property type="evidence" value="ECO:0007669"/>
    <property type="project" value="InterPro"/>
</dbReference>
<dbReference type="OMA" id="EMKGEMH"/>
<dbReference type="InterPro" id="IPR046848">
    <property type="entry name" value="E_motif"/>
</dbReference>
<dbReference type="EMBL" id="MVGT01002668">
    <property type="protein sequence ID" value="OVA06952.1"/>
    <property type="molecule type" value="Genomic_DNA"/>
</dbReference>
<dbReference type="PANTHER" id="PTHR47926">
    <property type="entry name" value="PENTATRICOPEPTIDE REPEAT-CONTAINING PROTEIN"/>
    <property type="match status" value="1"/>
</dbReference>
<evidence type="ECO:0000256" key="2">
    <source>
        <dbReference type="ARBA" id="ARBA00022737"/>
    </source>
</evidence>
<gene>
    <name evidence="4" type="ORF">BVC80_1731g28</name>
</gene>
<dbReference type="FunFam" id="1.25.40.10:FF:000470">
    <property type="entry name" value="Pentatricopeptide repeat-containing protein At5g66520"/>
    <property type="match status" value="1"/>
</dbReference>
<dbReference type="NCBIfam" id="TIGR00756">
    <property type="entry name" value="PPR"/>
    <property type="match status" value="5"/>
</dbReference>
<dbReference type="Pfam" id="PF13041">
    <property type="entry name" value="PPR_2"/>
    <property type="match status" value="4"/>
</dbReference>
<dbReference type="Pfam" id="PF20430">
    <property type="entry name" value="Eplus_motif"/>
    <property type="match status" value="1"/>
</dbReference>